<dbReference type="OrthoDB" id="5221663at2759"/>
<evidence type="ECO:0000313" key="3">
    <source>
        <dbReference type="Proteomes" id="UP000241546"/>
    </source>
</evidence>
<evidence type="ECO:0000256" key="1">
    <source>
        <dbReference type="SAM" id="MobiDB-lite"/>
    </source>
</evidence>
<dbReference type="AlphaFoldDB" id="A0A2T4BJP8"/>
<dbReference type="RefSeq" id="XP_024752854.1">
    <property type="nucleotide sequence ID" value="XM_024894823.1"/>
</dbReference>
<accession>A0A2T4BJP8</accession>
<keyword evidence="3" id="KW-1185">Reference proteome</keyword>
<sequence>MGVFDSVGTLLADIANLISDGQRILSFSDKRHWGQDEREQERALDSVLDEARKDFQELGPLVNGRSQYEHDRRHDSIEELRAIRAKFQALTEKLKDWSRSGGPIDPTWVRETQSLKRELHRAQCRAAMRVFTSAREASQLCLGAYIVQRKQRAPLRSSRPGDKPDEGTYQRYYAEELLACKSVGTFQRFGEQDIAFVCDFCDGHLVWEDLERMPTVRTSTQAAPPGSSNAPVSLLPNASNWQATGVSHCGQHQKQVIFAPVAIANHIVPMHGDWEAKLKCPLCEAIGEQPQDEDDDEEAYRPDDEFDDVKSLQEHLEWQHGPSKLPIPLPIPLPASTATESNCRIM</sequence>
<organism evidence="2 3">
    <name type="scientific">Trichoderma citrinoviride</name>
    <dbReference type="NCBI Taxonomy" id="58853"/>
    <lineage>
        <taxon>Eukaryota</taxon>
        <taxon>Fungi</taxon>
        <taxon>Dikarya</taxon>
        <taxon>Ascomycota</taxon>
        <taxon>Pezizomycotina</taxon>
        <taxon>Sordariomycetes</taxon>
        <taxon>Hypocreomycetidae</taxon>
        <taxon>Hypocreales</taxon>
        <taxon>Hypocreaceae</taxon>
        <taxon>Trichoderma</taxon>
    </lineage>
</organism>
<dbReference type="EMBL" id="KZ680208">
    <property type="protein sequence ID" value="PTB69534.1"/>
    <property type="molecule type" value="Genomic_DNA"/>
</dbReference>
<gene>
    <name evidence="2" type="ORF">BBK36DRAFT_1165791</name>
</gene>
<evidence type="ECO:0000313" key="2">
    <source>
        <dbReference type="EMBL" id="PTB69534.1"/>
    </source>
</evidence>
<dbReference type="Proteomes" id="UP000241546">
    <property type="component" value="Unassembled WGS sequence"/>
</dbReference>
<feature type="compositionally biased region" description="Polar residues" evidence="1">
    <location>
        <begin position="336"/>
        <end position="346"/>
    </location>
</feature>
<feature type="region of interest" description="Disordered" evidence="1">
    <location>
        <begin position="321"/>
        <end position="346"/>
    </location>
</feature>
<proteinExistence type="predicted"/>
<name>A0A2T4BJP8_9HYPO</name>
<dbReference type="GeneID" id="36602941"/>
<reference evidence="3" key="1">
    <citation type="submission" date="2016-07" db="EMBL/GenBank/DDBJ databases">
        <title>Multiple horizontal gene transfer events from other fungi enriched the ability of initially mycotrophic Trichoderma (Ascomycota) to feed on dead plant biomass.</title>
        <authorList>
            <consortium name="DOE Joint Genome Institute"/>
            <person name="Atanasova L."/>
            <person name="Chenthamara K."/>
            <person name="Zhang J."/>
            <person name="Grujic M."/>
            <person name="Henrissat B."/>
            <person name="Kuo A."/>
            <person name="Aerts A."/>
            <person name="Salamov A."/>
            <person name="Lipzen A."/>
            <person name="Labutti K."/>
            <person name="Barry K."/>
            <person name="Miao Y."/>
            <person name="Rahimi M.J."/>
            <person name="Shen Q."/>
            <person name="Grigoriev I.V."/>
            <person name="Kubicek C.P."/>
            <person name="Druzhinina I.S."/>
        </authorList>
    </citation>
    <scope>NUCLEOTIDE SEQUENCE [LARGE SCALE GENOMIC DNA]</scope>
    <source>
        <strain evidence="3">TUCIM 6016</strain>
    </source>
</reference>
<protein>
    <submittedName>
        <fullName evidence="2">Uncharacterized protein</fullName>
    </submittedName>
</protein>